<dbReference type="PANTHER" id="PTHR23513">
    <property type="entry name" value="INTEGRAL MEMBRANE EFFLUX PROTEIN-RELATED"/>
    <property type="match status" value="1"/>
</dbReference>
<dbReference type="CDD" id="cd06173">
    <property type="entry name" value="MFS_MefA_like"/>
    <property type="match status" value="1"/>
</dbReference>
<dbReference type="EMBL" id="FNOK01000036">
    <property type="protein sequence ID" value="SDY83216.1"/>
    <property type="molecule type" value="Genomic_DNA"/>
</dbReference>
<keyword evidence="3" id="KW-1003">Cell membrane</keyword>
<evidence type="ECO:0000256" key="3">
    <source>
        <dbReference type="ARBA" id="ARBA00022475"/>
    </source>
</evidence>
<feature type="domain" description="Major facilitator superfamily (MFS) profile" evidence="8">
    <location>
        <begin position="1"/>
        <end position="215"/>
    </location>
</feature>
<dbReference type="GO" id="GO:0005886">
    <property type="term" value="C:plasma membrane"/>
    <property type="evidence" value="ECO:0007669"/>
    <property type="project" value="UniProtKB-SubCell"/>
</dbReference>
<feature type="transmembrane region" description="Helical" evidence="7">
    <location>
        <begin position="37"/>
        <end position="55"/>
    </location>
</feature>
<feature type="transmembrane region" description="Helical" evidence="7">
    <location>
        <begin position="277"/>
        <end position="301"/>
    </location>
</feature>
<keyword evidence="4 7" id="KW-0812">Transmembrane</keyword>
<evidence type="ECO:0000256" key="1">
    <source>
        <dbReference type="ARBA" id="ARBA00004429"/>
    </source>
</evidence>
<dbReference type="STRING" id="418495.SAMN05216215_103672"/>
<dbReference type="SUPFAM" id="SSF103473">
    <property type="entry name" value="MFS general substrate transporter"/>
    <property type="match status" value="1"/>
</dbReference>
<evidence type="ECO:0000259" key="8">
    <source>
        <dbReference type="PROSITE" id="PS50850"/>
    </source>
</evidence>
<evidence type="ECO:0000256" key="4">
    <source>
        <dbReference type="ARBA" id="ARBA00022692"/>
    </source>
</evidence>
<dbReference type="InterPro" id="IPR010290">
    <property type="entry name" value="TM_effector"/>
</dbReference>
<dbReference type="RefSeq" id="WP_093272107.1">
    <property type="nucleotide sequence ID" value="NZ_FNOK01000036.1"/>
</dbReference>
<dbReference type="Proteomes" id="UP000199529">
    <property type="component" value="Unassembled WGS sequence"/>
</dbReference>
<protein>
    <submittedName>
        <fullName evidence="9">Predicted arabinose efflux permease, MFS family</fullName>
    </submittedName>
</protein>
<keyword evidence="10" id="KW-1185">Reference proteome</keyword>
<proteinExistence type="predicted"/>
<evidence type="ECO:0000256" key="2">
    <source>
        <dbReference type="ARBA" id="ARBA00022448"/>
    </source>
</evidence>
<evidence type="ECO:0000256" key="5">
    <source>
        <dbReference type="ARBA" id="ARBA00022989"/>
    </source>
</evidence>
<dbReference type="GO" id="GO:0022857">
    <property type="term" value="F:transmembrane transporter activity"/>
    <property type="evidence" value="ECO:0007669"/>
    <property type="project" value="InterPro"/>
</dbReference>
<feature type="transmembrane region" description="Helical" evidence="7">
    <location>
        <begin position="67"/>
        <end position="87"/>
    </location>
</feature>
<dbReference type="PANTHER" id="PTHR23513:SF9">
    <property type="entry name" value="ENTEROBACTIN EXPORTER ENTS"/>
    <property type="match status" value="1"/>
</dbReference>
<dbReference type="InterPro" id="IPR020846">
    <property type="entry name" value="MFS_dom"/>
</dbReference>
<dbReference type="PROSITE" id="PS50850">
    <property type="entry name" value="MFS"/>
    <property type="match status" value="2"/>
</dbReference>
<feature type="transmembrane region" description="Helical" evidence="7">
    <location>
        <begin position="232"/>
        <end position="257"/>
    </location>
</feature>
<evidence type="ECO:0000256" key="7">
    <source>
        <dbReference type="SAM" id="Phobius"/>
    </source>
</evidence>
<feature type="transmembrane region" description="Helical" evidence="7">
    <location>
        <begin position="364"/>
        <end position="383"/>
    </location>
</feature>
<feature type="domain" description="Major facilitator superfamily (MFS) profile" evidence="8">
    <location>
        <begin position="237"/>
        <end position="432"/>
    </location>
</feature>
<keyword evidence="5 7" id="KW-1133">Transmembrane helix</keyword>
<dbReference type="InterPro" id="IPR036259">
    <property type="entry name" value="MFS_trans_sf"/>
</dbReference>
<comment type="subcellular location">
    <subcellularLocation>
        <location evidence="1">Cell inner membrane</location>
        <topology evidence="1">Multi-pass membrane protein</topology>
    </subcellularLocation>
</comment>
<dbReference type="OrthoDB" id="5494559at2"/>
<accession>A0A1H3N308</accession>
<organism evidence="9 10">
    <name type="scientific">Saccharopolyspora shandongensis</name>
    <dbReference type="NCBI Taxonomy" id="418495"/>
    <lineage>
        <taxon>Bacteria</taxon>
        <taxon>Bacillati</taxon>
        <taxon>Actinomycetota</taxon>
        <taxon>Actinomycetes</taxon>
        <taxon>Pseudonocardiales</taxon>
        <taxon>Pseudonocardiaceae</taxon>
        <taxon>Saccharopolyspora</taxon>
    </lineage>
</organism>
<feature type="transmembrane region" description="Helical" evidence="7">
    <location>
        <begin position="308"/>
        <end position="327"/>
    </location>
</feature>
<keyword evidence="2" id="KW-0813">Transport</keyword>
<feature type="transmembrane region" description="Helical" evidence="7">
    <location>
        <begin position="389"/>
        <end position="422"/>
    </location>
</feature>
<sequence length="432" mass="45086">MQTSSGTPTSSRRSLRSLLGKVFLDTRPLKYPAYRRLWLSNIVTAVGAQFSAVAVPKQLYDITGSSAYVGLAGIFGLVPLLVFGLWGGAIADTVDRRKLLLITNGGLAVSAVLLWVVAAANVQSVWLVLILFAAQQTFFAVNMPTRGAAIARLIPVHLLPSAQALGATVFQLGSIIGPLLAGVLLPLLGLSVLYLVDAVALGAALWAVFRLPPLPPQEGAPKRAGLRAVLDGFRYLAMHSVLLASFLLDIIAMVFGMPRALFPEMAERTFGDPPGGGAALGWLFAAIPLGAFAFGVFSGWLHRIARHGVGVTVGVVAWGISVIGFGWSDSLWLAVFFLALGGGADLVSMVYRSSIMQAAATDEMRGRIQGVFTVVVAGGPRLADTLHGLAGAAVGTAAAVTVGGVLVVVGAVIAAALLPAFWRYRAPVSDQQ</sequence>
<dbReference type="Pfam" id="PF05977">
    <property type="entry name" value="MFS_3"/>
    <property type="match status" value="1"/>
</dbReference>
<feature type="transmembrane region" description="Helical" evidence="7">
    <location>
        <begin position="333"/>
        <end position="352"/>
    </location>
</feature>
<evidence type="ECO:0000256" key="6">
    <source>
        <dbReference type="ARBA" id="ARBA00023136"/>
    </source>
</evidence>
<name>A0A1H3N308_9PSEU</name>
<gene>
    <name evidence="9" type="ORF">SAMN05216215_103672</name>
</gene>
<evidence type="ECO:0000313" key="10">
    <source>
        <dbReference type="Proteomes" id="UP000199529"/>
    </source>
</evidence>
<feature type="transmembrane region" description="Helical" evidence="7">
    <location>
        <begin position="164"/>
        <end position="185"/>
    </location>
</feature>
<reference evidence="10" key="1">
    <citation type="submission" date="2016-10" db="EMBL/GenBank/DDBJ databases">
        <authorList>
            <person name="Varghese N."/>
            <person name="Submissions S."/>
        </authorList>
    </citation>
    <scope>NUCLEOTIDE SEQUENCE [LARGE SCALE GENOMIC DNA]</scope>
    <source>
        <strain evidence="10">CGMCC 4.3530</strain>
    </source>
</reference>
<evidence type="ECO:0000313" key="9">
    <source>
        <dbReference type="EMBL" id="SDY83216.1"/>
    </source>
</evidence>
<dbReference type="Gene3D" id="1.20.1250.20">
    <property type="entry name" value="MFS general substrate transporter like domains"/>
    <property type="match status" value="1"/>
</dbReference>
<keyword evidence="6 7" id="KW-0472">Membrane</keyword>
<dbReference type="AlphaFoldDB" id="A0A1H3N308"/>